<evidence type="ECO:0000259" key="4">
    <source>
        <dbReference type="Pfam" id="PF02576"/>
    </source>
</evidence>
<dbReference type="NCBIfam" id="NF000932">
    <property type="entry name" value="PRK00092.2-5"/>
    <property type="match status" value="1"/>
</dbReference>
<dbReference type="STRING" id="1401328.P856_49"/>
<organism evidence="6 7">
    <name type="scientific">Candidatus Endolissoclinum faulkneri L5</name>
    <dbReference type="NCBI Taxonomy" id="1401328"/>
    <lineage>
        <taxon>Bacteria</taxon>
        <taxon>Pseudomonadati</taxon>
        <taxon>Pseudomonadota</taxon>
        <taxon>Alphaproteobacteria</taxon>
        <taxon>Rhodospirillales</taxon>
        <taxon>Rhodospirillaceae</taxon>
        <taxon>Candidatus Endolissoclinum</taxon>
    </lineage>
</organism>
<dbReference type="InterPro" id="IPR003728">
    <property type="entry name" value="Ribosome_maturation_RimP"/>
</dbReference>
<dbReference type="InterPro" id="IPR028998">
    <property type="entry name" value="RimP_C"/>
</dbReference>
<dbReference type="GO" id="GO:0006412">
    <property type="term" value="P:translation"/>
    <property type="evidence" value="ECO:0007669"/>
    <property type="project" value="TreeGrafter"/>
</dbReference>
<dbReference type="HAMAP" id="MF_01077">
    <property type="entry name" value="RimP"/>
    <property type="match status" value="1"/>
</dbReference>
<dbReference type="InterPro" id="IPR035956">
    <property type="entry name" value="RimP_N_sf"/>
</dbReference>
<dbReference type="SUPFAM" id="SSF75420">
    <property type="entry name" value="YhbC-like, N-terminal domain"/>
    <property type="match status" value="1"/>
</dbReference>
<dbReference type="Pfam" id="PF02576">
    <property type="entry name" value="RimP_N"/>
    <property type="match status" value="1"/>
</dbReference>
<name>V9TQZ1_9PROT</name>
<dbReference type="GO" id="GO:0000028">
    <property type="term" value="P:ribosomal small subunit assembly"/>
    <property type="evidence" value="ECO:0007669"/>
    <property type="project" value="TreeGrafter"/>
</dbReference>
<dbReference type="Pfam" id="PF17384">
    <property type="entry name" value="DUF150_C"/>
    <property type="match status" value="1"/>
</dbReference>
<keyword evidence="2 3" id="KW-0690">Ribosome biogenesis</keyword>
<accession>V9TQZ1</accession>
<keyword evidence="1 3" id="KW-0963">Cytoplasm</keyword>
<dbReference type="EMBL" id="CP006745">
    <property type="protein sequence ID" value="AHC73299.1"/>
    <property type="molecule type" value="Genomic_DNA"/>
</dbReference>
<dbReference type="SUPFAM" id="SSF74942">
    <property type="entry name" value="YhbC-like, C-terminal domain"/>
    <property type="match status" value="1"/>
</dbReference>
<evidence type="ECO:0000256" key="1">
    <source>
        <dbReference type="ARBA" id="ARBA00022490"/>
    </source>
</evidence>
<dbReference type="InterPro" id="IPR028989">
    <property type="entry name" value="RimP_N"/>
</dbReference>
<dbReference type="PATRIC" id="fig|1401328.3.peg.49"/>
<dbReference type="GO" id="GO:0005829">
    <property type="term" value="C:cytosol"/>
    <property type="evidence" value="ECO:0007669"/>
    <property type="project" value="TreeGrafter"/>
</dbReference>
<evidence type="ECO:0000313" key="7">
    <source>
        <dbReference type="Proteomes" id="UP000018700"/>
    </source>
</evidence>
<dbReference type="PANTHER" id="PTHR33867:SF1">
    <property type="entry name" value="RIBOSOME MATURATION FACTOR RIMP"/>
    <property type="match status" value="1"/>
</dbReference>
<dbReference type="Proteomes" id="UP000018700">
    <property type="component" value="Chromosome"/>
</dbReference>
<dbReference type="Gene3D" id="3.30.300.70">
    <property type="entry name" value="RimP-like superfamily, N-terminal"/>
    <property type="match status" value="1"/>
</dbReference>
<evidence type="ECO:0000259" key="5">
    <source>
        <dbReference type="Pfam" id="PF17384"/>
    </source>
</evidence>
<comment type="similarity">
    <text evidence="3">Belongs to the RimP family.</text>
</comment>
<evidence type="ECO:0000256" key="3">
    <source>
        <dbReference type="HAMAP-Rule" id="MF_01077"/>
    </source>
</evidence>
<evidence type="ECO:0000256" key="2">
    <source>
        <dbReference type="ARBA" id="ARBA00022517"/>
    </source>
</evidence>
<protein>
    <recommendedName>
        <fullName evidence="3">Ribosome maturation factor RimP</fullName>
    </recommendedName>
</protein>
<dbReference type="CDD" id="cd01734">
    <property type="entry name" value="YlxS_C"/>
    <property type="match status" value="1"/>
</dbReference>
<gene>
    <name evidence="3 6" type="primary">rimP</name>
    <name evidence="6" type="ORF">P856_49</name>
</gene>
<comment type="function">
    <text evidence="3">Required for maturation of 30S ribosomal subunits.</text>
</comment>
<dbReference type="FunFam" id="3.30.300.70:FF:000001">
    <property type="entry name" value="Ribosome maturation factor RimP"/>
    <property type="match status" value="1"/>
</dbReference>
<reference evidence="6 7" key="1">
    <citation type="journal article" date="2013" name="PLoS ONE">
        <title>Bacterial endosymbiosis in a chordate host: long-term co-evolution and conservation of secondary metabolism.</title>
        <authorList>
            <person name="Kwan J.C."/>
            <person name="Schmidt E.W."/>
        </authorList>
    </citation>
    <scope>NUCLEOTIDE SEQUENCE [LARGE SCALE GENOMIC DNA]</scope>
    <source>
        <strain evidence="7">faulkneri L5</strain>
    </source>
</reference>
<dbReference type="InterPro" id="IPR036847">
    <property type="entry name" value="RimP_C_sf"/>
</dbReference>
<dbReference type="PANTHER" id="PTHR33867">
    <property type="entry name" value="RIBOSOME MATURATION FACTOR RIMP"/>
    <property type="match status" value="1"/>
</dbReference>
<dbReference type="eggNOG" id="COG0779">
    <property type="taxonomic scope" value="Bacteria"/>
</dbReference>
<dbReference type="Gene3D" id="2.30.30.180">
    <property type="entry name" value="Ribosome maturation factor RimP, C-terminal domain"/>
    <property type="match status" value="1"/>
</dbReference>
<proteinExistence type="inferred from homology"/>
<evidence type="ECO:0000313" key="6">
    <source>
        <dbReference type="EMBL" id="AHC73299.1"/>
    </source>
</evidence>
<feature type="domain" description="Ribosome maturation factor RimP C-terminal" evidence="5">
    <location>
        <begin position="98"/>
        <end position="165"/>
    </location>
</feature>
<comment type="subcellular location">
    <subcellularLocation>
        <location evidence="3">Cytoplasm</location>
    </subcellularLocation>
</comment>
<feature type="domain" description="Ribosome maturation factor RimP N-terminal" evidence="4">
    <location>
        <begin position="22"/>
        <end position="95"/>
    </location>
</feature>
<sequence>MVSILFIEYIQVNADIKRIKDIITPSVKAMGFDVLQVVIISGKTPTLQIMVDHNEGTLISLDDCTTIIRTLSLLLDVEDPITGKYRLEVSSPGIDRPLTRLKDFQRWIGFDACFNMSTSIEGCKRFSGRIKGIDNYSRVQVELKDNTHTVDLPFEEIARAKLVLTDELIESSCPSKQG</sequence>
<dbReference type="AlphaFoldDB" id="V9TQZ1"/>
<dbReference type="KEGG" id="efk:P856_49"/>
<dbReference type="HOGENOM" id="CLU_070525_0_1_5"/>
<keyword evidence="7" id="KW-1185">Reference proteome</keyword>